<geneLocation type="plasmid" evidence="2 3">
    <name>P1</name>
</geneLocation>
<dbReference type="AlphaFoldDB" id="H8H100"/>
<name>H8H100_DEIGI</name>
<gene>
    <name evidence="2" type="ordered locus">DGo_PA0133</name>
</gene>
<organism evidence="2 3">
    <name type="scientific">Deinococcus gobiensis (strain DSM 21396 / JCM 16679 / CGMCC 1.7299 / I-0)</name>
    <dbReference type="NCBI Taxonomy" id="745776"/>
    <lineage>
        <taxon>Bacteria</taxon>
        <taxon>Thermotogati</taxon>
        <taxon>Deinococcota</taxon>
        <taxon>Deinococci</taxon>
        <taxon>Deinococcales</taxon>
        <taxon>Deinococcaceae</taxon>
        <taxon>Deinococcus</taxon>
    </lineage>
</organism>
<dbReference type="RefSeq" id="WP_014695537.1">
    <property type="nucleotide sequence ID" value="NC_017805.1"/>
</dbReference>
<dbReference type="PATRIC" id="fig|745776.4.peg.3170"/>
<dbReference type="EMBL" id="CP002192">
    <property type="protein sequence ID" value="AFD27019.1"/>
    <property type="molecule type" value="Genomic_DNA"/>
</dbReference>
<keyword evidence="3" id="KW-1185">Reference proteome</keyword>
<dbReference type="HOGENOM" id="CLU_109716_0_0_0"/>
<dbReference type="KEGG" id="dgo:DGo_PA0133"/>
<dbReference type="Pfam" id="PF13826">
    <property type="entry name" value="Monooxy_af470-like"/>
    <property type="match status" value="1"/>
</dbReference>
<keyword evidence="2" id="KW-0614">Plasmid</keyword>
<evidence type="ECO:0000313" key="3">
    <source>
        <dbReference type="Proteomes" id="UP000007575"/>
    </source>
</evidence>
<evidence type="ECO:0000313" key="2">
    <source>
        <dbReference type="EMBL" id="AFD27019.1"/>
    </source>
</evidence>
<proteinExistence type="predicted"/>
<reference evidence="2 3" key="1">
    <citation type="journal article" date="2012" name="PLoS ONE">
        <title>Genome sequence and transcriptome analysis of the radioresistant bacterium Deinococcus gobiensis: insights into the extreme environmental adaptations.</title>
        <authorList>
            <person name="Yuan M."/>
            <person name="Chen M."/>
            <person name="Zhang W."/>
            <person name="Lu W."/>
            <person name="Wang J."/>
            <person name="Yang M."/>
            <person name="Zhao P."/>
            <person name="Tang R."/>
            <person name="Li X."/>
            <person name="Hao Y."/>
            <person name="Zhou Z."/>
            <person name="Zhan Y."/>
            <person name="Yu H."/>
            <person name="Teng C."/>
            <person name="Yan Y."/>
            <person name="Ping S."/>
            <person name="Wang Y."/>
            <person name="Lin M."/>
        </authorList>
    </citation>
    <scope>NUCLEOTIDE SEQUENCE [LARGE SCALE GENOMIC DNA]</scope>
    <source>
        <strain evidence="3">DSM 21396 / JCM 16679 / CGMCC 1.7299 / I-0</strain>
        <plasmid evidence="2">P1</plasmid>
    </source>
</reference>
<dbReference type="InterPro" id="IPR025444">
    <property type="entry name" value="Monooxy_af470"/>
</dbReference>
<evidence type="ECO:0000256" key="1">
    <source>
        <dbReference type="SAM" id="MobiDB-lite"/>
    </source>
</evidence>
<feature type="compositionally biased region" description="Basic and acidic residues" evidence="1">
    <location>
        <begin position="146"/>
        <end position="156"/>
    </location>
</feature>
<protein>
    <submittedName>
        <fullName evidence="2">Uncharacterized protein</fullName>
    </submittedName>
</protein>
<accession>H8H100</accession>
<dbReference type="OrthoDB" id="7566033at2"/>
<sequence>MPQPAPPHSPRRLTAEVDGTFAVFLIGMRINQPWKVWAWLPVILAMPRMLRELGERPDLGLLATQMQGGLLVQYWRDVQSLNAYARSRDHAHLPAWREFNHRARRARGAVGIWHETYVVGPGQYETVYVDMPRYGLGRAGRLVEAGGHRQSAEGRLRGGPADARPA</sequence>
<dbReference type="Proteomes" id="UP000007575">
    <property type="component" value="Plasmid P1"/>
</dbReference>
<feature type="region of interest" description="Disordered" evidence="1">
    <location>
        <begin position="146"/>
        <end position="166"/>
    </location>
</feature>